<comment type="caution">
    <text evidence="1">The sequence shown here is derived from an EMBL/GenBank/DDBJ whole genome shotgun (WGS) entry which is preliminary data.</text>
</comment>
<proteinExistence type="predicted"/>
<name>A0A8X6MHP5_9ARAC</name>
<dbReference type="AlphaFoldDB" id="A0A8X6MHP5"/>
<evidence type="ECO:0000313" key="1">
    <source>
        <dbReference type="EMBL" id="GFS54296.1"/>
    </source>
</evidence>
<dbReference type="EMBL" id="BMAV01026902">
    <property type="protein sequence ID" value="GFS54296.1"/>
    <property type="molecule type" value="Genomic_DNA"/>
</dbReference>
<feature type="non-terminal residue" evidence="1">
    <location>
        <position position="24"/>
    </location>
</feature>
<dbReference type="Proteomes" id="UP000886998">
    <property type="component" value="Unassembled WGS sequence"/>
</dbReference>
<evidence type="ECO:0000313" key="2">
    <source>
        <dbReference type="Proteomes" id="UP000886998"/>
    </source>
</evidence>
<accession>A0A8X6MHP5</accession>
<gene>
    <name evidence="1" type="ORF">TNIN_285781</name>
</gene>
<reference evidence="1" key="1">
    <citation type="submission" date="2020-08" db="EMBL/GenBank/DDBJ databases">
        <title>Multicomponent nature underlies the extraordinary mechanical properties of spider dragline silk.</title>
        <authorList>
            <person name="Kono N."/>
            <person name="Nakamura H."/>
            <person name="Mori M."/>
            <person name="Yoshida Y."/>
            <person name="Ohtoshi R."/>
            <person name="Malay A.D."/>
            <person name="Moran D.A.P."/>
            <person name="Tomita M."/>
            <person name="Numata K."/>
            <person name="Arakawa K."/>
        </authorList>
    </citation>
    <scope>NUCLEOTIDE SEQUENCE</scope>
</reference>
<sequence>MSPRLKDLRYFIKAESFSAVITNT</sequence>
<keyword evidence="2" id="KW-1185">Reference proteome</keyword>
<organism evidence="1 2">
    <name type="scientific">Trichonephila inaurata madagascariensis</name>
    <dbReference type="NCBI Taxonomy" id="2747483"/>
    <lineage>
        <taxon>Eukaryota</taxon>
        <taxon>Metazoa</taxon>
        <taxon>Ecdysozoa</taxon>
        <taxon>Arthropoda</taxon>
        <taxon>Chelicerata</taxon>
        <taxon>Arachnida</taxon>
        <taxon>Araneae</taxon>
        <taxon>Araneomorphae</taxon>
        <taxon>Entelegynae</taxon>
        <taxon>Araneoidea</taxon>
        <taxon>Nephilidae</taxon>
        <taxon>Trichonephila</taxon>
        <taxon>Trichonephila inaurata</taxon>
    </lineage>
</organism>
<protein>
    <submittedName>
        <fullName evidence="1">Uncharacterized protein</fullName>
    </submittedName>
</protein>